<comment type="caution">
    <text evidence="1">The sequence shown here is derived from an EMBL/GenBank/DDBJ whole genome shotgun (WGS) entry which is preliminary data.</text>
</comment>
<organism evidence="1 2">
    <name type="scientific">Flemingia macrophylla</name>
    <dbReference type="NCBI Taxonomy" id="520843"/>
    <lineage>
        <taxon>Eukaryota</taxon>
        <taxon>Viridiplantae</taxon>
        <taxon>Streptophyta</taxon>
        <taxon>Embryophyta</taxon>
        <taxon>Tracheophyta</taxon>
        <taxon>Spermatophyta</taxon>
        <taxon>Magnoliopsida</taxon>
        <taxon>eudicotyledons</taxon>
        <taxon>Gunneridae</taxon>
        <taxon>Pentapetalae</taxon>
        <taxon>rosids</taxon>
        <taxon>fabids</taxon>
        <taxon>Fabales</taxon>
        <taxon>Fabaceae</taxon>
        <taxon>Papilionoideae</taxon>
        <taxon>50 kb inversion clade</taxon>
        <taxon>NPAAA clade</taxon>
        <taxon>indigoferoid/millettioid clade</taxon>
        <taxon>Phaseoleae</taxon>
        <taxon>Flemingia</taxon>
    </lineage>
</organism>
<dbReference type="AlphaFoldDB" id="A0ABD1LV48"/>
<name>A0ABD1LV48_9FABA</name>
<evidence type="ECO:0000313" key="2">
    <source>
        <dbReference type="Proteomes" id="UP001603857"/>
    </source>
</evidence>
<protein>
    <recommendedName>
        <fullName evidence="3">Maturase K</fullName>
    </recommendedName>
</protein>
<dbReference type="Proteomes" id="UP001603857">
    <property type="component" value="Unassembled WGS sequence"/>
</dbReference>
<evidence type="ECO:0000313" key="1">
    <source>
        <dbReference type="EMBL" id="KAL2327391.1"/>
    </source>
</evidence>
<proteinExistence type="predicted"/>
<evidence type="ECO:0008006" key="3">
    <source>
        <dbReference type="Google" id="ProtNLM"/>
    </source>
</evidence>
<gene>
    <name evidence="1" type="ORF">Fmac_020818</name>
</gene>
<sequence>MFVKSFVKKITKKNLPFCMLCYLPWHDHFMNSIIYMLAVQEHLSEHLNVSFLHSISSSMIH</sequence>
<dbReference type="EMBL" id="JBGMDY010000007">
    <property type="protein sequence ID" value="KAL2327391.1"/>
    <property type="molecule type" value="Genomic_DNA"/>
</dbReference>
<accession>A0ABD1LV48</accession>
<reference evidence="1 2" key="1">
    <citation type="submission" date="2024-08" db="EMBL/GenBank/DDBJ databases">
        <title>Insights into the chromosomal genome structure of Flemingia macrophylla.</title>
        <authorList>
            <person name="Ding Y."/>
            <person name="Zhao Y."/>
            <person name="Bi W."/>
            <person name="Wu M."/>
            <person name="Zhao G."/>
            <person name="Gong Y."/>
            <person name="Li W."/>
            <person name="Zhang P."/>
        </authorList>
    </citation>
    <scope>NUCLEOTIDE SEQUENCE [LARGE SCALE GENOMIC DNA]</scope>
    <source>
        <strain evidence="1">DYQJB</strain>
        <tissue evidence="1">Leaf</tissue>
    </source>
</reference>
<keyword evidence="2" id="KW-1185">Reference proteome</keyword>